<dbReference type="PANTHER" id="PTHR13390:SF0">
    <property type="entry name" value="LIPID DROPLET-ASSOCIATED HYDROLASE"/>
    <property type="match status" value="1"/>
</dbReference>
<dbReference type="GO" id="GO:0034389">
    <property type="term" value="P:lipid droplet organization"/>
    <property type="evidence" value="ECO:0007669"/>
    <property type="project" value="UniProtKB-ARBA"/>
</dbReference>
<evidence type="ECO:0000256" key="10">
    <source>
        <dbReference type="ARBA" id="ARBA00049527"/>
    </source>
</evidence>
<gene>
    <name evidence="12" type="primary">AUGUSTUS-3.0.2_06286</name>
    <name evidence="12" type="ORF">TcasGA2_TC006286</name>
</gene>
<dbReference type="FunFam" id="3.40.50.1820:FF:000068">
    <property type="entry name" value="Lipid droplet associated hydrolase"/>
    <property type="match status" value="1"/>
</dbReference>
<feature type="transmembrane region" description="Helical" evidence="11">
    <location>
        <begin position="168"/>
        <end position="194"/>
    </location>
</feature>
<evidence type="ECO:0000256" key="11">
    <source>
        <dbReference type="SAM" id="Phobius"/>
    </source>
</evidence>
<dbReference type="OMA" id="NEGFYAH"/>
<evidence type="ECO:0000256" key="7">
    <source>
        <dbReference type="ARBA" id="ARBA00022824"/>
    </source>
</evidence>
<accession>D6WVV7</accession>
<keyword evidence="5" id="KW-0551">Lipid droplet</keyword>
<dbReference type="PANTHER" id="PTHR13390">
    <property type="entry name" value="LIPASE"/>
    <property type="match status" value="1"/>
</dbReference>
<comment type="similarity">
    <text evidence="3">Belongs to the AB hydrolase superfamily. LDAH family.</text>
</comment>
<dbReference type="Proteomes" id="UP000007266">
    <property type="component" value="Linkage group 8"/>
</dbReference>
<dbReference type="InParanoid" id="D6WVV7"/>
<dbReference type="GO" id="GO:0005811">
    <property type="term" value="C:lipid droplet"/>
    <property type="evidence" value="ECO:0000318"/>
    <property type="project" value="GO_Central"/>
</dbReference>
<dbReference type="Pfam" id="PF10230">
    <property type="entry name" value="LIDHydrolase"/>
    <property type="match status" value="1"/>
</dbReference>
<dbReference type="PhylomeDB" id="D6WVV7"/>
<dbReference type="InterPro" id="IPR029058">
    <property type="entry name" value="AB_hydrolase_fold"/>
</dbReference>
<proteinExistence type="inferred from homology"/>
<reference evidence="12 13" key="2">
    <citation type="journal article" date="2010" name="Nucleic Acids Res.">
        <title>BeetleBase in 2010: revisions to provide comprehensive genomic information for Tribolium castaneum.</title>
        <authorList>
            <person name="Kim H.S."/>
            <person name="Murphy T."/>
            <person name="Xia J."/>
            <person name="Caragea D."/>
            <person name="Park Y."/>
            <person name="Beeman R.W."/>
            <person name="Lorenzen M.D."/>
            <person name="Butcher S."/>
            <person name="Manak J.R."/>
            <person name="Brown S.J."/>
        </authorList>
    </citation>
    <scope>NUCLEOTIDE SEQUENCE [LARGE SCALE GENOMIC DNA]</scope>
    <source>
        <strain evidence="12 13">Georgia GA2</strain>
    </source>
</reference>
<evidence type="ECO:0000256" key="1">
    <source>
        <dbReference type="ARBA" id="ARBA00004240"/>
    </source>
</evidence>
<evidence type="ECO:0000256" key="6">
    <source>
        <dbReference type="ARBA" id="ARBA00022801"/>
    </source>
</evidence>
<keyword evidence="11" id="KW-0812">Transmembrane</keyword>
<dbReference type="SUPFAM" id="SSF53474">
    <property type="entry name" value="alpha/beta-Hydrolases"/>
    <property type="match status" value="1"/>
</dbReference>
<sequence length="300" mass="34719">MQQAFLELNGVRTNVLTYGKWVEESFKPTEARDIILVIPGNPGLTGFYKMFMHTLNEKTGFPVWIVGHAGHELPKKNSLFSVQPLQGNEGLFGLRGQVEHKLDFIKKYVPEDARLHLVGHSIGSYMILELLKEELVRNKVVDVKLLFPTFEYMAETANGKFLNFIKPIIWLVVFLSWIYTILPSILSNFLMYLYMKIMCIPKMHFRTMVHLIEPSILEKVFFLAYEELQNVRERNDTLIKENCNKIKFLYGHKDGWAPPTYCDNLKKDIPGVNTEMSHFDHSFVLKQSREVGSVVAGWIC</sequence>
<name>D6WVV7_TRICA</name>
<comment type="catalytic activity">
    <reaction evidence="10">
        <text>a cholesterol ester + H2O = cholesterol + a fatty acid + H(+)</text>
        <dbReference type="Rhea" id="RHEA:36403"/>
        <dbReference type="ChEBI" id="CHEBI:15377"/>
        <dbReference type="ChEBI" id="CHEBI:15378"/>
        <dbReference type="ChEBI" id="CHEBI:16113"/>
        <dbReference type="ChEBI" id="CHEBI:17002"/>
        <dbReference type="ChEBI" id="CHEBI:28868"/>
        <dbReference type="EC" id="3.1.1.13"/>
    </reaction>
    <physiologicalReaction direction="left-to-right" evidence="10">
        <dbReference type="Rhea" id="RHEA:36404"/>
    </physiologicalReaction>
</comment>
<dbReference type="GO" id="GO:0019915">
    <property type="term" value="P:lipid storage"/>
    <property type="evidence" value="ECO:0000318"/>
    <property type="project" value="GO_Central"/>
</dbReference>
<protein>
    <recommendedName>
        <fullName evidence="4">Lipid droplet-associated hydrolase</fullName>
        <ecNumber evidence="9">3.1.1.13</ecNumber>
    </recommendedName>
    <alternativeName>
        <fullName evidence="8">Lipid droplet-associated serine hydrolase</fullName>
    </alternativeName>
</protein>
<dbReference type="KEGG" id="tca:659474"/>
<reference evidence="12 13" key="1">
    <citation type="journal article" date="2008" name="Nature">
        <title>The genome of the model beetle and pest Tribolium castaneum.</title>
        <authorList>
            <consortium name="Tribolium Genome Sequencing Consortium"/>
            <person name="Richards S."/>
            <person name="Gibbs R.A."/>
            <person name="Weinstock G.M."/>
            <person name="Brown S.J."/>
            <person name="Denell R."/>
            <person name="Beeman R.W."/>
            <person name="Gibbs R."/>
            <person name="Beeman R.W."/>
            <person name="Brown S.J."/>
            <person name="Bucher G."/>
            <person name="Friedrich M."/>
            <person name="Grimmelikhuijzen C.J."/>
            <person name="Klingler M."/>
            <person name="Lorenzen M."/>
            <person name="Richards S."/>
            <person name="Roth S."/>
            <person name="Schroder R."/>
            <person name="Tautz D."/>
            <person name="Zdobnov E.M."/>
            <person name="Muzny D."/>
            <person name="Gibbs R.A."/>
            <person name="Weinstock G.M."/>
            <person name="Attaway T."/>
            <person name="Bell S."/>
            <person name="Buhay C.J."/>
            <person name="Chandrabose M.N."/>
            <person name="Chavez D."/>
            <person name="Clerk-Blankenburg K.P."/>
            <person name="Cree A."/>
            <person name="Dao M."/>
            <person name="Davis C."/>
            <person name="Chacko J."/>
            <person name="Dinh H."/>
            <person name="Dugan-Rocha S."/>
            <person name="Fowler G."/>
            <person name="Garner T.T."/>
            <person name="Garnes J."/>
            <person name="Gnirke A."/>
            <person name="Hawes A."/>
            <person name="Hernandez J."/>
            <person name="Hines S."/>
            <person name="Holder M."/>
            <person name="Hume J."/>
            <person name="Jhangiani S.N."/>
            <person name="Joshi V."/>
            <person name="Khan Z.M."/>
            <person name="Jackson L."/>
            <person name="Kovar C."/>
            <person name="Kowis A."/>
            <person name="Lee S."/>
            <person name="Lewis L.R."/>
            <person name="Margolis J."/>
            <person name="Morgan M."/>
            <person name="Nazareth L.V."/>
            <person name="Nguyen N."/>
            <person name="Okwuonu G."/>
            <person name="Parker D."/>
            <person name="Richards S."/>
            <person name="Ruiz S.J."/>
            <person name="Santibanez J."/>
            <person name="Savard J."/>
            <person name="Scherer S.E."/>
            <person name="Schneider B."/>
            <person name="Sodergren E."/>
            <person name="Tautz D."/>
            <person name="Vattahil S."/>
            <person name="Villasana D."/>
            <person name="White C.S."/>
            <person name="Wright R."/>
            <person name="Park Y."/>
            <person name="Beeman R.W."/>
            <person name="Lord J."/>
            <person name="Oppert B."/>
            <person name="Lorenzen M."/>
            <person name="Brown S."/>
            <person name="Wang L."/>
            <person name="Savard J."/>
            <person name="Tautz D."/>
            <person name="Richards S."/>
            <person name="Weinstock G."/>
            <person name="Gibbs R.A."/>
            <person name="Liu Y."/>
            <person name="Worley K."/>
            <person name="Weinstock G."/>
            <person name="Elsik C.G."/>
            <person name="Reese J.T."/>
            <person name="Elhaik E."/>
            <person name="Landan G."/>
            <person name="Graur D."/>
            <person name="Arensburger P."/>
            <person name="Atkinson P."/>
            <person name="Beeman R.W."/>
            <person name="Beidler J."/>
            <person name="Brown S.J."/>
            <person name="Demuth J.P."/>
            <person name="Drury D.W."/>
            <person name="Du Y.Z."/>
            <person name="Fujiwara H."/>
            <person name="Lorenzen M."/>
            <person name="Maselli V."/>
            <person name="Osanai M."/>
            <person name="Park Y."/>
            <person name="Robertson H.M."/>
            <person name="Tu Z."/>
            <person name="Wang J.J."/>
            <person name="Wang S."/>
            <person name="Richards S."/>
            <person name="Song H."/>
            <person name="Zhang L."/>
            <person name="Sodergren E."/>
            <person name="Werner D."/>
            <person name="Stanke M."/>
            <person name="Morgenstern B."/>
            <person name="Solovyev V."/>
            <person name="Kosarev P."/>
            <person name="Brown G."/>
            <person name="Chen H.C."/>
            <person name="Ermolaeva O."/>
            <person name="Hlavina W."/>
            <person name="Kapustin Y."/>
            <person name="Kiryutin B."/>
            <person name="Kitts P."/>
            <person name="Maglott D."/>
            <person name="Pruitt K."/>
            <person name="Sapojnikov V."/>
            <person name="Souvorov A."/>
            <person name="Mackey A.J."/>
            <person name="Waterhouse R.M."/>
            <person name="Wyder S."/>
            <person name="Zdobnov E.M."/>
            <person name="Zdobnov E.M."/>
            <person name="Wyder S."/>
            <person name="Kriventseva E.V."/>
            <person name="Kadowaki T."/>
            <person name="Bork P."/>
            <person name="Aranda M."/>
            <person name="Bao R."/>
            <person name="Beermann A."/>
            <person name="Berns N."/>
            <person name="Bolognesi R."/>
            <person name="Bonneton F."/>
            <person name="Bopp D."/>
            <person name="Brown S.J."/>
            <person name="Bucher G."/>
            <person name="Butts T."/>
            <person name="Chaumot A."/>
            <person name="Denell R.E."/>
            <person name="Ferrier D.E."/>
            <person name="Friedrich M."/>
            <person name="Gordon C.M."/>
            <person name="Jindra M."/>
            <person name="Klingler M."/>
            <person name="Lan Q."/>
            <person name="Lattorff H.M."/>
            <person name="Laudet V."/>
            <person name="von Levetsow C."/>
            <person name="Liu Z."/>
            <person name="Lutz R."/>
            <person name="Lynch J.A."/>
            <person name="da Fonseca R.N."/>
            <person name="Posnien N."/>
            <person name="Reuter R."/>
            <person name="Roth S."/>
            <person name="Savard J."/>
            <person name="Schinko J.B."/>
            <person name="Schmitt C."/>
            <person name="Schoppmeier M."/>
            <person name="Schroder R."/>
            <person name="Shippy T.D."/>
            <person name="Simonnet F."/>
            <person name="Marques-Souza H."/>
            <person name="Tautz D."/>
            <person name="Tomoyasu Y."/>
            <person name="Trauner J."/>
            <person name="Van der Zee M."/>
            <person name="Vervoort M."/>
            <person name="Wittkopp N."/>
            <person name="Wimmer E.A."/>
            <person name="Yang X."/>
            <person name="Jones A.K."/>
            <person name="Sattelle D.B."/>
            <person name="Ebert P.R."/>
            <person name="Nelson D."/>
            <person name="Scott J.G."/>
            <person name="Beeman R.W."/>
            <person name="Muthukrishnan S."/>
            <person name="Kramer K.J."/>
            <person name="Arakane Y."/>
            <person name="Beeman R.W."/>
            <person name="Zhu Q."/>
            <person name="Hogenkamp D."/>
            <person name="Dixit R."/>
            <person name="Oppert B."/>
            <person name="Jiang H."/>
            <person name="Zou Z."/>
            <person name="Marshall J."/>
            <person name="Elpidina E."/>
            <person name="Vinokurov K."/>
            <person name="Oppert C."/>
            <person name="Zou Z."/>
            <person name="Evans J."/>
            <person name="Lu Z."/>
            <person name="Zhao P."/>
            <person name="Sumathipala N."/>
            <person name="Altincicek B."/>
            <person name="Vilcinskas A."/>
            <person name="Williams M."/>
            <person name="Hultmark D."/>
            <person name="Hetru C."/>
            <person name="Jiang H."/>
            <person name="Grimmelikhuijzen C.J."/>
            <person name="Hauser F."/>
            <person name="Cazzamali G."/>
            <person name="Williamson M."/>
            <person name="Park Y."/>
            <person name="Li B."/>
            <person name="Tanaka Y."/>
            <person name="Predel R."/>
            <person name="Neupert S."/>
            <person name="Schachtner J."/>
            <person name="Verleyen P."/>
            <person name="Raible F."/>
            <person name="Bork P."/>
            <person name="Friedrich M."/>
            <person name="Walden K.K."/>
            <person name="Robertson H.M."/>
            <person name="Angeli S."/>
            <person name="Foret S."/>
            <person name="Bucher G."/>
            <person name="Schuetz S."/>
            <person name="Maleszka R."/>
            <person name="Wimmer E.A."/>
            <person name="Beeman R.W."/>
            <person name="Lorenzen M."/>
            <person name="Tomoyasu Y."/>
            <person name="Miller S.C."/>
            <person name="Grossmann D."/>
            <person name="Bucher G."/>
        </authorList>
    </citation>
    <scope>NUCLEOTIDE SEQUENCE [LARGE SCALE GENOMIC DNA]</scope>
    <source>
        <strain evidence="12 13">Georgia GA2</strain>
    </source>
</reference>
<keyword evidence="11" id="KW-0472">Membrane</keyword>
<evidence type="ECO:0000313" key="12">
    <source>
        <dbReference type="EMBL" id="EFA08623.1"/>
    </source>
</evidence>
<dbReference type="AlphaFoldDB" id="D6WVV7"/>
<dbReference type="OrthoDB" id="448051at2759"/>
<keyword evidence="11" id="KW-1133">Transmembrane helix</keyword>
<dbReference type="STRING" id="7070.D6WVV7"/>
<dbReference type="EMBL" id="KQ971358">
    <property type="protein sequence ID" value="EFA08623.1"/>
    <property type="molecule type" value="Genomic_DNA"/>
</dbReference>
<dbReference type="eggNOG" id="KOG3975">
    <property type="taxonomic scope" value="Eukaryota"/>
</dbReference>
<keyword evidence="7" id="KW-0256">Endoplasmic reticulum</keyword>
<evidence type="ECO:0000256" key="4">
    <source>
        <dbReference type="ARBA" id="ARBA00019242"/>
    </source>
</evidence>
<evidence type="ECO:0000256" key="3">
    <source>
        <dbReference type="ARBA" id="ARBA00008300"/>
    </source>
</evidence>
<dbReference type="GO" id="GO:0004771">
    <property type="term" value="F:sterol ester esterase activity"/>
    <property type="evidence" value="ECO:0007669"/>
    <property type="project" value="UniProtKB-EC"/>
</dbReference>
<dbReference type="InterPro" id="IPR019363">
    <property type="entry name" value="LDAH"/>
</dbReference>
<keyword evidence="13" id="KW-1185">Reference proteome</keyword>
<dbReference type="GO" id="GO:0005783">
    <property type="term" value="C:endoplasmic reticulum"/>
    <property type="evidence" value="ECO:0007669"/>
    <property type="project" value="UniProtKB-SubCell"/>
</dbReference>
<dbReference type="HOGENOM" id="CLU_018394_2_1_1"/>
<comment type="subcellular location">
    <subcellularLocation>
        <location evidence="1">Endoplasmic reticulum</location>
    </subcellularLocation>
    <subcellularLocation>
        <location evidence="2">Lipid droplet</location>
    </subcellularLocation>
</comment>
<keyword evidence="6" id="KW-0378">Hydrolase</keyword>
<dbReference type="EC" id="3.1.1.13" evidence="9"/>
<evidence type="ECO:0000313" key="13">
    <source>
        <dbReference type="Proteomes" id="UP000007266"/>
    </source>
</evidence>
<dbReference type="FunCoup" id="D6WVV7">
    <property type="interactions" value="1226"/>
</dbReference>
<evidence type="ECO:0000256" key="9">
    <source>
        <dbReference type="ARBA" id="ARBA00039150"/>
    </source>
</evidence>
<evidence type="ECO:0000256" key="5">
    <source>
        <dbReference type="ARBA" id="ARBA00022677"/>
    </source>
</evidence>
<dbReference type="Gene3D" id="3.40.50.1820">
    <property type="entry name" value="alpha/beta hydrolase"/>
    <property type="match status" value="1"/>
</dbReference>
<evidence type="ECO:0000256" key="2">
    <source>
        <dbReference type="ARBA" id="ARBA00004502"/>
    </source>
</evidence>
<evidence type="ECO:0000256" key="8">
    <source>
        <dbReference type="ARBA" id="ARBA00031924"/>
    </source>
</evidence>
<organism evidence="12 13">
    <name type="scientific">Tribolium castaneum</name>
    <name type="common">Red flour beetle</name>
    <dbReference type="NCBI Taxonomy" id="7070"/>
    <lineage>
        <taxon>Eukaryota</taxon>
        <taxon>Metazoa</taxon>
        <taxon>Ecdysozoa</taxon>
        <taxon>Arthropoda</taxon>
        <taxon>Hexapoda</taxon>
        <taxon>Insecta</taxon>
        <taxon>Pterygota</taxon>
        <taxon>Neoptera</taxon>
        <taxon>Endopterygota</taxon>
        <taxon>Coleoptera</taxon>
        <taxon>Polyphaga</taxon>
        <taxon>Cucujiformia</taxon>
        <taxon>Tenebrionidae</taxon>
        <taxon>Tenebrionidae incertae sedis</taxon>
        <taxon>Tribolium</taxon>
    </lineage>
</organism>